<evidence type="ECO:0000256" key="1">
    <source>
        <dbReference type="SAM" id="Phobius"/>
    </source>
</evidence>
<organism evidence="2 3">
    <name type="scientific">Streptomyces bugieae</name>
    <dbReference type="NCBI Taxonomy" id="3098223"/>
    <lineage>
        <taxon>Bacteria</taxon>
        <taxon>Bacillati</taxon>
        <taxon>Actinomycetota</taxon>
        <taxon>Actinomycetes</taxon>
        <taxon>Kitasatosporales</taxon>
        <taxon>Streptomycetaceae</taxon>
        <taxon>Streptomyces</taxon>
    </lineage>
</organism>
<evidence type="ECO:0000313" key="3">
    <source>
        <dbReference type="Proteomes" id="UP001307760"/>
    </source>
</evidence>
<proteinExistence type="predicted"/>
<gene>
    <name evidence="2" type="ORF">V2J85_00295</name>
</gene>
<keyword evidence="1" id="KW-0472">Membrane</keyword>
<keyword evidence="1" id="KW-0812">Transmembrane</keyword>
<evidence type="ECO:0008006" key="4">
    <source>
        <dbReference type="Google" id="ProtNLM"/>
    </source>
</evidence>
<evidence type="ECO:0000313" key="2">
    <source>
        <dbReference type="EMBL" id="MEE4417797.1"/>
    </source>
</evidence>
<name>A0ABU7NG29_9ACTN</name>
<keyword evidence="1" id="KW-1133">Transmembrane helix</keyword>
<dbReference type="RefSeq" id="WP_261953721.1">
    <property type="nucleotide sequence ID" value="NZ_JAZBJP010000001.1"/>
</dbReference>
<keyword evidence="3" id="KW-1185">Reference proteome</keyword>
<reference evidence="2 3" key="1">
    <citation type="submission" date="2023-12" db="EMBL/GenBank/DDBJ databases">
        <title>30 novel species of actinomycetes from the DSMZ collection.</title>
        <authorList>
            <person name="Nouioui I."/>
        </authorList>
    </citation>
    <scope>NUCLEOTIDE SEQUENCE [LARGE SCALE GENOMIC DNA]</scope>
    <source>
        <strain evidence="2 3">DSM 41528</strain>
    </source>
</reference>
<protein>
    <recommendedName>
        <fullName evidence="4">DUF3068 domain-containing protein</fullName>
    </recommendedName>
</protein>
<feature type="transmembrane region" description="Helical" evidence="1">
    <location>
        <begin position="15"/>
        <end position="35"/>
    </location>
</feature>
<accession>A0ABU7NG29</accession>
<dbReference type="Proteomes" id="UP001307760">
    <property type="component" value="Unassembled WGS sequence"/>
</dbReference>
<sequence length="43" mass="4449">MPVPTNVGQDLEVGVILGIGVAAGVVLLCTCVLVMKRKRGERG</sequence>
<dbReference type="EMBL" id="JAZBJP010000001">
    <property type="protein sequence ID" value="MEE4417797.1"/>
    <property type="molecule type" value="Genomic_DNA"/>
</dbReference>
<comment type="caution">
    <text evidence="2">The sequence shown here is derived from an EMBL/GenBank/DDBJ whole genome shotgun (WGS) entry which is preliminary data.</text>
</comment>